<dbReference type="Pfam" id="PF13480">
    <property type="entry name" value="Acetyltransf_6"/>
    <property type="match status" value="1"/>
</dbReference>
<evidence type="ECO:0000256" key="3">
    <source>
        <dbReference type="ARBA" id="ARBA00022960"/>
    </source>
</evidence>
<protein>
    <submittedName>
        <fullName evidence="8">FemAB family protein</fullName>
    </submittedName>
</protein>
<dbReference type="PANTHER" id="PTHR36174:SF1">
    <property type="entry name" value="LIPID II:GLYCINE GLYCYLTRANSFERASE"/>
    <property type="match status" value="1"/>
</dbReference>
<dbReference type="SUPFAM" id="SSF55729">
    <property type="entry name" value="Acyl-CoA N-acyltransferases (Nat)"/>
    <property type="match status" value="1"/>
</dbReference>
<dbReference type="GO" id="GO:0071555">
    <property type="term" value="P:cell wall organization"/>
    <property type="evidence" value="ECO:0007669"/>
    <property type="project" value="UniProtKB-KW"/>
</dbReference>
<reference evidence="8 9" key="1">
    <citation type="submission" date="2016-07" db="EMBL/GenBank/DDBJ databases">
        <title>Draft genome of Scalindua rubra, obtained from a brine-seawater interface in the Red Sea, sheds light on salt adaptation in anammox bacteria.</title>
        <authorList>
            <person name="Speth D.R."/>
            <person name="Lagkouvardos I."/>
            <person name="Wang Y."/>
            <person name="Qian P.-Y."/>
            <person name="Dutilh B.E."/>
            <person name="Jetten M.S."/>
        </authorList>
    </citation>
    <scope>NUCLEOTIDE SEQUENCE [LARGE SCALE GENOMIC DNA]</scope>
    <source>
        <strain evidence="8">BSI-1</strain>
    </source>
</reference>
<dbReference type="InterPro" id="IPR016181">
    <property type="entry name" value="Acyl_CoA_acyltransferase"/>
</dbReference>
<dbReference type="InterPro" id="IPR003447">
    <property type="entry name" value="FEMABX"/>
</dbReference>
<dbReference type="InterPro" id="IPR038740">
    <property type="entry name" value="BioF2-like_GNAT_dom"/>
</dbReference>
<dbReference type="PROSITE" id="PS51191">
    <property type="entry name" value="FEMABX"/>
    <property type="match status" value="1"/>
</dbReference>
<comment type="caution">
    <text evidence="8">The sequence shown here is derived from an EMBL/GenBank/DDBJ whole genome shotgun (WGS) entry which is preliminary data.</text>
</comment>
<dbReference type="EMBL" id="MAYW01000034">
    <property type="protein sequence ID" value="ODS33238.1"/>
    <property type="molecule type" value="Genomic_DNA"/>
</dbReference>
<evidence type="ECO:0000256" key="4">
    <source>
        <dbReference type="ARBA" id="ARBA00022984"/>
    </source>
</evidence>
<dbReference type="GO" id="GO:0008360">
    <property type="term" value="P:regulation of cell shape"/>
    <property type="evidence" value="ECO:0007669"/>
    <property type="project" value="UniProtKB-KW"/>
</dbReference>
<keyword evidence="6" id="KW-0961">Cell wall biogenesis/degradation</keyword>
<evidence type="ECO:0000256" key="1">
    <source>
        <dbReference type="ARBA" id="ARBA00009943"/>
    </source>
</evidence>
<dbReference type="NCBIfam" id="TIGR03019">
    <property type="entry name" value="pepcterm_femAB"/>
    <property type="match status" value="1"/>
</dbReference>
<evidence type="ECO:0000313" key="8">
    <source>
        <dbReference type="EMBL" id="ODS33238.1"/>
    </source>
</evidence>
<evidence type="ECO:0000256" key="6">
    <source>
        <dbReference type="ARBA" id="ARBA00023316"/>
    </source>
</evidence>
<keyword evidence="5" id="KW-0012">Acyltransferase</keyword>
<dbReference type="Gene3D" id="3.40.630.30">
    <property type="match status" value="1"/>
</dbReference>
<proteinExistence type="inferred from homology"/>
<feature type="domain" description="BioF2-like acetyltransferase" evidence="7">
    <location>
        <begin position="154"/>
        <end position="288"/>
    </location>
</feature>
<accession>A0A1E3XCB8</accession>
<dbReference type="InterPro" id="IPR050644">
    <property type="entry name" value="PG_Glycine_Bridge_Synth"/>
</dbReference>
<organism evidence="8 9">
    <name type="scientific">Candidatus Scalindua rubra</name>
    <dbReference type="NCBI Taxonomy" id="1872076"/>
    <lineage>
        <taxon>Bacteria</taxon>
        <taxon>Pseudomonadati</taxon>
        <taxon>Planctomycetota</taxon>
        <taxon>Candidatus Brocadiia</taxon>
        <taxon>Candidatus Brocadiales</taxon>
        <taxon>Candidatus Scalinduaceae</taxon>
        <taxon>Candidatus Scalindua</taxon>
    </lineage>
</organism>
<sequence>MHITCNKITQQVWDSFVEISGDASMSHLYGWKDVIEKSYGHRTFYLSAKEGEEVIGILPLVLIKSHIFGKQLVSMPFLDYGGICSKHSSEWNGQIANALADEVLILSKELKVDCVDLRHFEKTLTQWETSLEKVTMVMELKHNEDSMWKALPSERRNRIRKSQKNGLTASFCEADALEEFYRVFVVNMRDLGSPVHSLDFFKNIMETFACKTKIVLVKYKSNTIGAGLCFFFKDSVSIPWVSSLRKYFKLYPNNILYWEAIKYGCNNGYKLLDFGRSSRGSGTYEFKRQWGARPKQLYWDYFLTNGRKVIMDSKCNNPHWNIAWDNKPSTKKRKLSNFIIPMLPRPLTVGRANEAFLRGKDNSVAIRLWKKMPVSLSRVIGPTIRKSISN</sequence>
<evidence type="ECO:0000313" key="9">
    <source>
        <dbReference type="Proteomes" id="UP000094056"/>
    </source>
</evidence>
<evidence type="ECO:0000259" key="7">
    <source>
        <dbReference type="Pfam" id="PF13480"/>
    </source>
</evidence>
<dbReference type="AlphaFoldDB" id="A0A1E3XCB8"/>
<keyword evidence="4" id="KW-0573">Peptidoglycan synthesis</keyword>
<dbReference type="Proteomes" id="UP000094056">
    <property type="component" value="Unassembled WGS sequence"/>
</dbReference>
<keyword evidence="2" id="KW-0808">Transferase</keyword>
<dbReference type="GO" id="GO:0009252">
    <property type="term" value="P:peptidoglycan biosynthetic process"/>
    <property type="evidence" value="ECO:0007669"/>
    <property type="project" value="UniProtKB-KW"/>
</dbReference>
<evidence type="ECO:0000256" key="5">
    <source>
        <dbReference type="ARBA" id="ARBA00023315"/>
    </source>
</evidence>
<dbReference type="PANTHER" id="PTHR36174">
    <property type="entry name" value="LIPID II:GLYCINE GLYCYLTRANSFERASE"/>
    <property type="match status" value="1"/>
</dbReference>
<keyword evidence="3" id="KW-0133">Cell shape</keyword>
<gene>
    <name evidence="8" type="ORF">SCARUB_01629</name>
</gene>
<name>A0A1E3XCB8_9BACT</name>
<evidence type="ECO:0000256" key="2">
    <source>
        <dbReference type="ARBA" id="ARBA00022679"/>
    </source>
</evidence>
<comment type="similarity">
    <text evidence="1">Belongs to the FemABX family.</text>
</comment>
<dbReference type="GO" id="GO:0016755">
    <property type="term" value="F:aminoacyltransferase activity"/>
    <property type="evidence" value="ECO:0007669"/>
    <property type="project" value="InterPro"/>
</dbReference>
<dbReference type="InterPro" id="IPR017469">
    <property type="entry name" value="PEP-CTERM_FemAB-rel"/>
</dbReference>